<dbReference type="STRING" id="1304275.C41B8_02412"/>
<keyword evidence="8" id="KW-0902">Two-component regulatory system</keyword>
<protein>
    <recommendedName>
        <fullName evidence="2">histidine kinase</fullName>
        <ecNumber evidence="2">2.7.13.3</ecNumber>
    </recommendedName>
</protein>
<dbReference type="Pfam" id="PF02518">
    <property type="entry name" value="HATPase_c"/>
    <property type="match status" value="1"/>
</dbReference>
<gene>
    <name evidence="11" type="ORF">C41B8_02412</name>
</gene>
<feature type="domain" description="Histidine kinase" evidence="10">
    <location>
        <begin position="177"/>
        <end position="413"/>
    </location>
</feature>
<evidence type="ECO:0000313" key="12">
    <source>
        <dbReference type="Proteomes" id="UP000028302"/>
    </source>
</evidence>
<keyword evidence="3" id="KW-0597">Phosphoprotein</keyword>
<accession>A0A084IQG2</accession>
<evidence type="ECO:0000256" key="6">
    <source>
        <dbReference type="ARBA" id="ARBA00022777"/>
    </source>
</evidence>
<evidence type="ECO:0000313" key="11">
    <source>
        <dbReference type="EMBL" id="KEZ78946.1"/>
    </source>
</evidence>
<keyword evidence="9" id="KW-0812">Transmembrane</keyword>
<keyword evidence="5" id="KW-0547">Nucleotide-binding</keyword>
<dbReference type="EC" id="2.7.13.3" evidence="2"/>
<reference evidence="11 12" key="1">
    <citation type="submission" date="2013-03" db="EMBL/GenBank/DDBJ databases">
        <title>Salinisphaera hydrothermalis C41B8 Genome Sequencing.</title>
        <authorList>
            <person name="Li C."/>
            <person name="Lai Q."/>
            <person name="Shao Z."/>
        </authorList>
    </citation>
    <scope>NUCLEOTIDE SEQUENCE [LARGE SCALE GENOMIC DNA]</scope>
    <source>
        <strain evidence="11 12">C41B8</strain>
    </source>
</reference>
<evidence type="ECO:0000256" key="7">
    <source>
        <dbReference type="ARBA" id="ARBA00022840"/>
    </source>
</evidence>
<evidence type="ECO:0000256" key="9">
    <source>
        <dbReference type="SAM" id="Phobius"/>
    </source>
</evidence>
<dbReference type="CDD" id="cd00082">
    <property type="entry name" value="HisKA"/>
    <property type="match status" value="1"/>
</dbReference>
<feature type="transmembrane region" description="Helical" evidence="9">
    <location>
        <begin position="111"/>
        <end position="131"/>
    </location>
</feature>
<dbReference type="PROSITE" id="PS50109">
    <property type="entry name" value="HIS_KIN"/>
    <property type="match status" value="1"/>
</dbReference>
<dbReference type="GO" id="GO:0000156">
    <property type="term" value="F:phosphorelay response regulator activity"/>
    <property type="evidence" value="ECO:0007669"/>
    <property type="project" value="TreeGrafter"/>
</dbReference>
<feature type="transmembrane region" description="Helical" evidence="9">
    <location>
        <begin position="137"/>
        <end position="158"/>
    </location>
</feature>
<keyword evidence="7" id="KW-0067">ATP-binding</keyword>
<evidence type="ECO:0000259" key="10">
    <source>
        <dbReference type="PROSITE" id="PS50109"/>
    </source>
</evidence>
<dbReference type="GO" id="GO:0030295">
    <property type="term" value="F:protein kinase activator activity"/>
    <property type="evidence" value="ECO:0007669"/>
    <property type="project" value="TreeGrafter"/>
</dbReference>
<dbReference type="CDD" id="cd00075">
    <property type="entry name" value="HATPase"/>
    <property type="match status" value="1"/>
</dbReference>
<dbReference type="PANTHER" id="PTHR42878:SF7">
    <property type="entry name" value="SENSOR HISTIDINE KINASE GLRK"/>
    <property type="match status" value="1"/>
</dbReference>
<dbReference type="InterPro" id="IPR036097">
    <property type="entry name" value="HisK_dim/P_sf"/>
</dbReference>
<keyword evidence="6 11" id="KW-0418">Kinase</keyword>
<keyword evidence="9" id="KW-0472">Membrane</keyword>
<dbReference type="Proteomes" id="UP000028302">
    <property type="component" value="Unassembled WGS sequence"/>
</dbReference>
<dbReference type="InterPro" id="IPR004358">
    <property type="entry name" value="Sig_transdc_His_kin-like_C"/>
</dbReference>
<evidence type="ECO:0000256" key="4">
    <source>
        <dbReference type="ARBA" id="ARBA00022679"/>
    </source>
</evidence>
<dbReference type="InterPro" id="IPR036890">
    <property type="entry name" value="HATPase_C_sf"/>
</dbReference>
<dbReference type="PANTHER" id="PTHR42878">
    <property type="entry name" value="TWO-COMPONENT HISTIDINE KINASE"/>
    <property type="match status" value="1"/>
</dbReference>
<dbReference type="SUPFAM" id="SSF55874">
    <property type="entry name" value="ATPase domain of HSP90 chaperone/DNA topoisomerase II/histidine kinase"/>
    <property type="match status" value="1"/>
</dbReference>
<dbReference type="GO" id="GO:0000155">
    <property type="term" value="F:phosphorelay sensor kinase activity"/>
    <property type="evidence" value="ECO:0007669"/>
    <property type="project" value="InterPro"/>
</dbReference>
<keyword evidence="12" id="KW-1185">Reference proteome</keyword>
<comment type="catalytic activity">
    <reaction evidence="1">
        <text>ATP + protein L-histidine = ADP + protein N-phospho-L-histidine.</text>
        <dbReference type="EC" id="2.7.13.3"/>
    </reaction>
</comment>
<dbReference type="InterPro" id="IPR003661">
    <property type="entry name" value="HisK_dim/P_dom"/>
</dbReference>
<organism evidence="11 12">
    <name type="scientific">Salinisphaera hydrothermalis (strain C41B8)</name>
    <dbReference type="NCBI Taxonomy" id="1304275"/>
    <lineage>
        <taxon>Bacteria</taxon>
        <taxon>Pseudomonadati</taxon>
        <taxon>Pseudomonadota</taxon>
        <taxon>Gammaproteobacteria</taxon>
        <taxon>Salinisphaerales</taxon>
        <taxon>Salinisphaeraceae</taxon>
        <taxon>Salinisphaera</taxon>
    </lineage>
</organism>
<dbReference type="InterPro" id="IPR005467">
    <property type="entry name" value="His_kinase_dom"/>
</dbReference>
<dbReference type="AlphaFoldDB" id="A0A084IQG2"/>
<feature type="transmembrane region" description="Helical" evidence="9">
    <location>
        <begin position="86"/>
        <end position="104"/>
    </location>
</feature>
<evidence type="ECO:0000256" key="1">
    <source>
        <dbReference type="ARBA" id="ARBA00000085"/>
    </source>
</evidence>
<dbReference type="Gene3D" id="3.30.565.10">
    <property type="entry name" value="Histidine kinase-like ATPase, C-terminal domain"/>
    <property type="match status" value="1"/>
</dbReference>
<dbReference type="EMBL" id="APNK01000002">
    <property type="protein sequence ID" value="KEZ78946.1"/>
    <property type="molecule type" value="Genomic_DNA"/>
</dbReference>
<evidence type="ECO:0000256" key="8">
    <source>
        <dbReference type="ARBA" id="ARBA00023012"/>
    </source>
</evidence>
<dbReference type="GO" id="GO:0005524">
    <property type="term" value="F:ATP binding"/>
    <property type="evidence" value="ECO:0007669"/>
    <property type="project" value="UniProtKB-KW"/>
</dbReference>
<evidence type="ECO:0000256" key="3">
    <source>
        <dbReference type="ARBA" id="ARBA00022553"/>
    </source>
</evidence>
<dbReference type="GO" id="GO:0007234">
    <property type="term" value="P:osmosensory signaling via phosphorelay pathway"/>
    <property type="evidence" value="ECO:0007669"/>
    <property type="project" value="TreeGrafter"/>
</dbReference>
<dbReference type="eggNOG" id="COG2205">
    <property type="taxonomic scope" value="Bacteria"/>
</dbReference>
<dbReference type="Gene3D" id="1.10.287.130">
    <property type="match status" value="1"/>
</dbReference>
<proteinExistence type="predicted"/>
<dbReference type="InterPro" id="IPR003594">
    <property type="entry name" value="HATPase_dom"/>
</dbReference>
<keyword evidence="4" id="KW-0808">Transferase</keyword>
<evidence type="ECO:0000256" key="2">
    <source>
        <dbReference type="ARBA" id="ARBA00012438"/>
    </source>
</evidence>
<dbReference type="SUPFAM" id="SSF47384">
    <property type="entry name" value="Homodimeric domain of signal transducing histidine kinase"/>
    <property type="match status" value="1"/>
</dbReference>
<dbReference type="SMART" id="SM00387">
    <property type="entry name" value="HATPase_c"/>
    <property type="match status" value="1"/>
</dbReference>
<feature type="transmembrane region" description="Helical" evidence="9">
    <location>
        <begin position="61"/>
        <end position="80"/>
    </location>
</feature>
<evidence type="ECO:0000256" key="5">
    <source>
        <dbReference type="ARBA" id="ARBA00022741"/>
    </source>
</evidence>
<comment type="caution">
    <text evidence="11">The sequence shown here is derived from an EMBL/GenBank/DDBJ whole genome shotgun (WGS) entry which is preliminary data.</text>
</comment>
<sequence length="418" mass="47837">MATFAIIEIIGQPLYYYMWHDLYPQHYENLWLRAVCVLFAIPMLFERNISRMRDVEPWLTLYWLFALVFLLPFFFFFMTLMNHLSAVWALSTLAALMLMVILVFDWLMTILLSVIGALLAWLVFKLVGADLQVENDIPLPVLISIYSFGIVVGSAINYKAELVAREKLAAITDAVGTMAHELRTPLLGIRSGARGLSTYLPAIIEGYELARKHDLPVKRIRRAHFEQMQSVLDRIRTESEYTGIVLDMLLVNSSRAAIDRSVFVRVDINQCINKSLERYPFHSPQEKERVNWLGGPSFSFVGSELLMVHVMFNLLKNAIYYLARQESGEITIWTTRSDSGVNQLHFRDTGPGIRPEVLPRIFERFYSGMPRGQGTGIGLAFVRLVIDSFGGHIRCDSVWGEYTEFTMSFPEIPDDGRD</sequence>
<name>A0A084IQG2_SALHC</name>
<keyword evidence="9" id="KW-1133">Transmembrane helix</keyword>
<dbReference type="PRINTS" id="PR00344">
    <property type="entry name" value="BCTRLSENSOR"/>
</dbReference>
<dbReference type="InterPro" id="IPR050351">
    <property type="entry name" value="BphY/WalK/GraS-like"/>
</dbReference>